<evidence type="ECO:0000313" key="22">
    <source>
        <dbReference type="Proteomes" id="UP000827986"/>
    </source>
</evidence>
<feature type="region of interest" description="Disordered" evidence="20">
    <location>
        <begin position="1"/>
        <end position="47"/>
    </location>
</feature>
<keyword evidence="19" id="KW-0175">Coiled coil</keyword>
<dbReference type="Pfam" id="PF13176">
    <property type="entry name" value="TPR_7"/>
    <property type="match status" value="1"/>
</dbReference>
<evidence type="ECO:0000256" key="15">
    <source>
        <dbReference type="ARBA" id="ARBA00023242"/>
    </source>
</evidence>
<sequence length="1394" mass="152222">MGPARGGLGTNPARRDGSWRRSGAMSGERSREIRQLQKAKDKAQRSGSLKEEAAICNQLGEILARHGRYREALEEHRQELRLLESVEDVLGCAVAHRKIGERLAELENYEAALKHQRQHLELACALSDHTEQQRAWATIGRTYMFVAESGQAGEALREAEQAFMKSLAILEEKLEGTVPQRELSEMRARLYLNLGLVYDSMRDQAKCSCYIKKSIFISEQTRLYEDVYRAYFNLGNIHLRGGQPSKAMRCLERARDCAHTMKEKCLESECCASIAQVLLSLGDFGAARRSLKKAYVLGSQQPQQRESIRRSLRYALKVSRLQEALEEAAPGDPQAALGLCEQLGDLFSKHGDYRRAVESYQRQLRYAESLRRPEQELAVIHVSLAATYGDLKEHGRAVQHYQAELALRRGNPLEEGKTWLNIALAREEAGEGYTALEPCFRSALQCADQAGEPRLQRQILQHLHPVQQKWGCPEAPDTLARLQGWSGAGDSDEEELGDSEPLEESDLELSESDGEDDDLDGYNKSVPGRRRITKWNRRNDRGETPLHRACIDGNLRRVQLFLEQGHPLNPRDYCGWTPLHEACNHGHLEIVRLLLERGASIDDPGGPGCEGITPLHDALNCGHFEVAELLLQRGASAVLRNAKGLSPLGTLQEWVRMYGKDLDQETRQRCRAMERLLKEAVAGRAPEAAPPPRDTLPSQLFDAELSEPLTLRPSALATQPRSGGPSEKPPTPCQRGGKGSARRAEPDDGMIPLRPVKKRQRLLGQRALGEDCRTPGFLVQEEPELPSHGGGQAEYEAAIRSVGSAQSCQGTEPVLSEAPARPALIPADEYVGDDWLEDDLGASREPRKRGRRGQGESGSDSGDTTGPESDGGAPRPASPPRRRARQSRLTQIVDRRVLGRSRGGCALGAPETAAGPRPTDSSRANGLRGSGEAPQLPSLSAAPARPPPIRVRVRVQDNVFLIPVPHSSSESPPVAWLAEQAAQRHYQTCGLLPRLTLKKEGALLAPQDLIVDVLQSNEEVLAEVQSWDLPPLADRYRKACRSLAVGQHRLLLKIMELQESGPSFSACGLALRQPQLAPLLRALKLQPCIRQLRLAGNGLADGLATELLATLGTMPGLTLLDLSANQLGAEGLHTLAAGLPAQTAFQSLEELDLSLNPLGDSSSPALACLVQACPVLTTLRLQACGFTGAFLQHHRLLLATSLKGAVHLKTLALSHNALGSTGLELLLRSLPCATLSRLEIGSVAARLEEPLVDPVVRYLTQGGCALTHLTVSGNRLSDAAVAELARSLPVCPALVSLDLSANPGITVVGLRMLLSALGERNQGLRYLTLAGCSVRSPLDSTTWARVSADVRELRLCSRQLSRSDQRGVGESWRGPAGTSLCAVTRHHKLFCKSV</sequence>
<keyword evidence="12" id="KW-0156">Chromatin regulator</keyword>
<feature type="region of interest" description="Disordered" evidence="20">
    <location>
        <begin position="481"/>
        <end position="526"/>
    </location>
</feature>
<dbReference type="InterPro" id="IPR011990">
    <property type="entry name" value="TPR-like_helical_dom_sf"/>
</dbReference>
<evidence type="ECO:0000256" key="7">
    <source>
        <dbReference type="ARBA" id="ARBA00022490"/>
    </source>
</evidence>
<keyword evidence="15" id="KW-0539">Nucleus</keyword>
<evidence type="ECO:0000256" key="2">
    <source>
        <dbReference type="ARBA" id="ARBA00004286"/>
    </source>
</evidence>
<evidence type="ECO:0000256" key="3">
    <source>
        <dbReference type="ARBA" id="ARBA00004496"/>
    </source>
</evidence>
<dbReference type="EMBL" id="JAHDVG010000474">
    <property type="protein sequence ID" value="KAH1177133.1"/>
    <property type="molecule type" value="Genomic_DNA"/>
</dbReference>
<dbReference type="Gene3D" id="3.80.10.10">
    <property type="entry name" value="Ribonuclease Inhibitor"/>
    <property type="match status" value="1"/>
</dbReference>
<name>A0A9D4B0F1_9SAUR</name>
<dbReference type="PROSITE" id="PS50088">
    <property type="entry name" value="ANK_REPEAT"/>
    <property type="match status" value="3"/>
</dbReference>
<feature type="repeat" description="ANK" evidence="18">
    <location>
        <begin position="610"/>
        <end position="642"/>
    </location>
</feature>
<dbReference type="InterPro" id="IPR001611">
    <property type="entry name" value="Leu-rich_rpt"/>
</dbReference>
<feature type="repeat" description="ANK" evidence="18">
    <location>
        <begin position="574"/>
        <end position="606"/>
    </location>
</feature>
<evidence type="ECO:0000256" key="9">
    <source>
        <dbReference type="ARBA" id="ARBA00022737"/>
    </source>
</evidence>
<evidence type="ECO:0000256" key="20">
    <source>
        <dbReference type="SAM" id="MobiDB-lite"/>
    </source>
</evidence>
<reference evidence="21" key="1">
    <citation type="submission" date="2021-09" db="EMBL/GenBank/DDBJ databases">
        <title>The genome of Mauremys mutica provides insights into the evolution of semi-aquatic lifestyle.</title>
        <authorList>
            <person name="Gong S."/>
            <person name="Gao Y."/>
        </authorList>
    </citation>
    <scope>NUCLEOTIDE SEQUENCE</scope>
    <source>
        <strain evidence="21">MM-2020</strain>
        <tissue evidence="21">Muscle</tissue>
    </source>
</reference>
<feature type="repeat" description="ANK" evidence="18">
    <location>
        <begin position="541"/>
        <end position="573"/>
    </location>
</feature>
<keyword evidence="11" id="KW-0802">TPR repeat</keyword>
<feature type="region of interest" description="Disordered" evidence="20">
    <location>
        <begin position="715"/>
        <end position="759"/>
    </location>
</feature>
<proteinExistence type="inferred from homology"/>
<keyword evidence="8" id="KW-0433">Leucine-rich repeat</keyword>
<keyword evidence="14" id="KW-0234">DNA repair</keyword>
<dbReference type="SMART" id="SM00368">
    <property type="entry name" value="LRR_RI"/>
    <property type="match status" value="6"/>
</dbReference>
<evidence type="ECO:0000256" key="4">
    <source>
        <dbReference type="ARBA" id="ARBA00010999"/>
    </source>
</evidence>
<comment type="caution">
    <text evidence="21">The sequence shown here is derived from an EMBL/GenBank/DDBJ whole genome shotgun (WGS) entry which is preliminary data.</text>
</comment>
<dbReference type="SMART" id="SM00028">
    <property type="entry name" value="TPR"/>
    <property type="match status" value="8"/>
</dbReference>
<evidence type="ECO:0000256" key="6">
    <source>
        <dbReference type="ARBA" id="ARBA00022454"/>
    </source>
</evidence>
<feature type="compositionally biased region" description="Basic and acidic residues" evidence="20">
    <location>
        <begin position="28"/>
        <end position="47"/>
    </location>
</feature>
<dbReference type="Pfam" id="PF13181">
    <property type="entry name" value="TPR_8"/>
    <property type="match status" value="1"/>
</dbReference>
<evidence type="ECO:0000256" key="19">
    <source>
        <dbReference type="SAM" id="Coils"/>
    </source>
</evidence>
<keyword evidence="9" id="KW-0677">Repeat</keyword>
<feature type="region of interest" description="Disordered" evidence="20">
    <location>
        <begin position="838"/>
        <end position="945"/>
    </location>
</feature>
<evidence type="ECO:0000256" key="13">
    <source>
        <dbReference type="ARBA" id="ARBA00023043"/>
    </source>
</evidence>
<dbReference type="InterPro" id="IPR036770">
    <property type="entry name" value="Ankyrin_rpt-contain_sf"/>
</dbReference>
<dbReference type="Proteomes" id="UP000827986">
    <property type="component" value="Unassembled WGS sequence"/>
</dbReference>
<dbReference type="InterPro" id="IPR052311">
    <property type="entry name" value="MMS22L-TONSL_complex_comp"/>
</dbReference>
<dbReference type="GO" id="GO:0043596">
    <property type="term" value="C:nuclear replication fork"/>
    <property type="evidence" value="ECO:0007669"/>
    <property type="project" value="TreeGrafter"/>
</dbReference>
<comment type="subcellular location">
    <subcellularLocation>
        <location evidence="2">Chromosome</location>
    </subcellularLocation>
    <subcellularLocation>
        <location evidence="3">Cytoplasm</location>
    </subcellularLocation>
    <subcellularLocation>
        <location evidence="1">Nucleus</location>
    </subcellularLocation>
</comment>
<evidence type="ECO:0000256" key="5">
    <source>
        <dbReference type="ARBA" id="ARBA00017829"/>
    </source>
</evidence>
<keyword evidence="6" id="KW-0158">Chromosome</keyword>
<evidence type="ECO:0000256" key="17">
    <source>
        <dbReference type="ARBA" id="ARBA00033240"/>
    </source>
</evidence>
<evidence type="ECO:0000256" key="18">
    <source>
        <dbReference type="PROSITE-ProRule" id="PRU00023"/>
    </source>
</evidence>
<keyword evidence="13 18" id="KW-0040">ANK repeat</keyword>
<feature type="coiled-coil region" evidence="19">
    <location>
        <begin position="66"/>
        <end position="123"/>
    </location>
</feature>
<keyword evidence="7" id="KW-0963">Cytoplasm</keyword>
<dbReference type="PROSITE" id="PS50297">
    <property type="entry name" value="ANK_REP_REGION"/>
    <property type="match status" value="3"/>
</dbReference>
<feature type="compositionally biased region" description="Low complexity" evidence="20">
    <location>
        <begin position="857"/>
        <end position="875"/>
    </location>
</feature>
<comment type="similarity">
    <text evidence="4">Belongs to the Tonsoku family.</text>
</comment>
<dbReference type="PANTHER" id="PTHR46358">
    <property type="entry name" value="TONSOKU-LIKE PROTEIN"/>
    <property type="match status" value="1"/>
</dbReference>
<evidence type="ECO:0000256" key="16">
    <source>
        <dbReference type="ARBA" id="ARBA00030801"/>
    </source>
</evidence>
<dbReference type="SUPFAM" id="SSF52047">
    <property type="entry name" value="RNI-like"/>
    <property type="match status" value="1"/>
</dbReference>
<evidence type="ECO:0000256" key="11">
    <source>
        <dbReference type="ARBA" id="ARBA00022803"/>
    </source>
</evidence>
<dbReference type="InterPro" id="IPR032675">
    <property type="entry name" value="LRR_dom_sf"/>
</dbReference>
<dbReference type="Gene3D" id="1.25.40.10">
    <property type="entry name" value="Tetratricopeptide repeat domain"/>
    <property type="match status" value="2"/>
</dbReference>
<dbReference type="PRINTS" id="PR01415">
    <property type="entry name" value="ANKYRIN"/>
</dbReference>
<dbReference type="GO" id="GO:0005737">
    <property type="term" value="C:cytoplasm"/>
    <property type="evidence" value="ECO:0007669"/>
    <property type="project" value="UniProtKB-SubCell"/>
</dbReference>
<dbReference type="SUPFAM" id="SSF48452">
    <property type="entry name" value="TPR-like"/>
    <property type="match status" value="3"/>
</dbReference>
<organism evidence="21 22">
    <name type="scientific">Mauremys mutica</name>
    <name type="common">yellowpond turtle</name>
    <dbReference type="NCBI Taxonomy" id="74926"/>
    <lineage>
        <taxon>Eukaryota</taxon>
        <taxon>Metazoa</taxon>
        <taxon>Chordata</taxon>
        <taxon>Craniata</taxon>
        <taxon>Vertebrata</taxon>
        <taxon>Euteleostomi</taxon>
        <taxon>Archelosauria</taxon>
        <taxon>Testudinata</taxon>
        <taxon>Testudines</taxon>
        <taxon>Cryptodira</taxon>
        <taxon>Durocryptodira</taxon>
        <taxon>Testudinoidea</taxon>
        <taxon>Geoemydidae</taxon>
        <taxon>Geoemydinae</taxon>
        <taxon>Mauremys</taxon>
    </lineage>
</organism>
<evidence type="ECO:0000256" key="10">
    <source>
        <dbReference type="ARBA" id="ARBA00022763"/>
    </source>
</evidence>
<dbReference type="Pfam" id="PF12796">
    <property type="entry name" value="Ank_2"/>
    <property type="match status" value="1"/>
</dbReference>
<dbReference type="GO" id="GO:0006325">
    <property type="term" value="P:chromatin organization"/>
    <property type="evidence" value="ECO:0007669"/>
    <property type="project" value="UniProtKB-KW"/>
</dbReference>
<evidence type="ECO:0000256" key="8">
    <source>
        <dbReference type="ARBA" id="ARBA00022614"/>
    </source>
</evidence>
<evidence type="ECO:0000256" key="12">
    <source>
        <dbReference type="ARBA" id="ARBA00022853"/>
    </source>
</evidence>
<dbReference type="InterPro" id="IPR002110">
    <property type="entry name" value="Ankyrin_rpt"/>
</dbReference>
<dbReference type="FunFam" id="1.25.40.20:FF:000151">
    <property type="entry name" value="Tonsoku like, DNA repair protein"/>
    <property type="match status" value="1"/>
</dbReference>
<dbReference type="SUPFAM" id="SSF48403">
    <property type="entry name" value="Ankyrin repeat"/>
    <property type="match status" value="1"/>
</dbReference>
<dbReference type="GO" id="GO:0000724">
    <property type="term" value="P:double-strand break repair via homologous recombination"/>
    <property type="evidence" value="ECO:0007669"/>
    <property type="project" value="TreeGrafter"/>
</dbReference>
<evidence type="ECO:0000313" key="21">
    <source>
        <dbReference type="EMBL" id="KAH1177133.1"/>
    </source>
</evidence>
<accession>A0A9D4B0F1</accession>
<dbReference type="Pfam" id="PF13516">
    <property type="entry name" value="LRR_6"/>
    <property type="match status" value="2"/>
</dbReference>
<dbReference type="SMART" id="SM00248">
    <property type="entry name" value="ANK"/>
    <property type="match status" value="3"/>
</dbReference>
<keyword evidence="10" id="KW-0227">DNA damage</keyword>
<dbReference type="Pfam" id="PF00023">
    <property type="entry name" value="Ank"/>
    <property type="match status" value="1"/>
</dbReference>
<dbReference type="InterPro" id="IPR019734">
    <property type="entry name" value="TPR_rpt"/>
</dbReference>
<dbReference type="PANTHER" id="PTHR46358:SF1">
    <property type="entry name" value="TONSOKU-LIKE PROTEIN"/>
    <property type="match status" value="1"/>
</dbReference>
<dbReference type="Gene3D" id="1.25.40.20">
    <property type="entry name" value="Ankyrin repeat-containing domain"/>
    <property type="match status" value="1"/>
</dbReference>
<feature type="compositionally biased region" description="Low complexity" evidence="20">
    <location>
        <begin position="933"/>
        <end position="943"/>
    </location>
</feature>
<protein>
    <recommendedName>
        <fullName evidence="5">Tonsoku-like protein</fullName>
    </recommendedName>
    <alternativeName>
        <fullName evidence="17">NF-kappa-B inhibitor-like protein 2</fullName>
    </alternativeName>
    <alternativeName>
        <fullName evidence="16">Nuclear factor of kappa light polypeptide gene enhancer in B-cells inhibitor-like 2</fullName>
    </alternativeName>
</protein>
<dbReference type="GO" id="GO:0031297">
    <property type="term" value="P:replication fork processing"/>
    <property type="evidence" value="ECO:0007669"/>
    <property type="project" value="TreeGrafter"/>
</dbReference>
<feature type="compositionally biased region" description="Acidic residues" evidence="20">
    <location>
        <begin position="490"/>
        <end position="520"/>
    </location>
</feature>
<evidence type="ECO:0000256" key="1">
    <source>
        <dbReference type="ARBA" id="ARBA00004123"/>
    </source>
</evidence>
<gene>
    <name evidence="21" type="ORF">KIL84_010835</name>
</gene>
<evidence type="ECO:0000256" key="14">
    <source>
        <dbReference type="ARBA" id="ARBA00023204"/>
    </source>
</evidence>
<keyword evidence="22" id="KW-1185">Reference proteome</keyword>